<dbReference type="Proteomes" id="UP001386955">
    <property type="component" value="Unassembled WGS sequence"/>
</dbReference>
<gene>
    <name evidence="1" type="ORF">VNO78_23804</name>
</gene>
<proteinExistence type="predicted"/>
<reference evidence="1 2" key="1">
    <citation type="submission" date="2024-01" db="EMBL/GenBank/DDBJ databases">
        <title>The genomes of 5 underutilized Papilionoideae crops provide insights into root nodulation and disease resistanc.</title>
        <authorList>
            <person name="Jiang F."/>
        </authorList>
    </citation>
    <scope>NUCLEOTIDE SEQUENCE [LARGE SCALE GENOMIC DNA]</scope>
    <source>
        <strain evidence="1">DUOXIRENSHENG_FW03</strain>
        <tissue evidence="1">Leaves</tissue>
    </source>
</reference>
<name>A0AAN9S4A7_PSOTE</name>
<accession>A0AAN9S4A7</accession>
<protein>
    <submittedName>
        <fullName evidence="1">Uncharacterized protein</fullName>
    </submittedName>
</protein>
<organism evidence="1 2">
    <name type="scientific">Psophocarpus tetragonolobus</name>
    <name type="common">Winged bean</name>
    <name type="synonym">Dolichos tetragonolobus</name>
    <dbReference type="NCBI Taxonomy" id="3891"/>
    <lineage>
        <taxon>Eukaryota</taxon>
        <taxon>Viridiplantae</taxon>
        <taxon>Streptophyta</taxon>
        <taxon>Embryophyta</taxon>
        <taxon>Tracheophyta</taxon>
        <taxon>Spermatophyta</taxon>
        <taxon>Magnoliopsida</taxon>
        <taxon>eudicotyledons</taxon>
        <taxon>Gunneridae</taxon>
        <taxon>Pentapetalae</taxon>
        <taxon>rosids</taxon>
        <taxon>fabids</taxon>
        <taxon>Fabales</taxon>
        <taxon>Fabaceae</taxon>
        <taxon>Papilionoideae</taxon>
        <taxon>50 kb inversion clade</taxon>
        <taxon>NPAAA clade</taxon>
        <taxon>indigoferoid/millettioid clade</taxon>
        <taxon>Phaseoleae</taxon>
        <taxon>Psophocarpus</taxon>
    </lineage>
</organism>
<dbReference type="AlphaFoldDB" id="A0AAN9S4A7"/>
<dbReference type="EMBL" id="JAYMYS010000006">
    <property type="protein sequence ID" value="KAK7388973.1"/>
    <property type="molecule type" value="Genomic_DNA"/>
</dbReference>
<sequence>MLCSLVTCAKVDYSLRCSSPGHPLSAESVEPIFKNQSSTVSCNRFKSWKRNLSNAWRRDKAASRATSTLPTLNFVSVFAWQ</sequence>
<comment type="caution">
    <text evidence="1">The sequence shown here is derived from an EMBL/GenBank/DDBJ whole genome shotgun (WGS) entry which is preliminary data.</text>
</comment>
<evidence type="ECO:0000313" key="2">
    <source>
        <dbReference type="Proteomes" id="UP001386955"/>
    </source>
</evidence>
<keyword evidence="2" id="KW-1185">Reference proteome</keyword>
<evidence type="ECO:0000313" key="1">
    <source>
        <dbReference type="EMBL" id="KAK7388973.1"/>
    </source>
</evidence>